<feature type="region of interest" description="Disordered" evidence="1">
    <location>
        <begin position="1"/>
        <end position="31"/>
    </location>
</feature>
<proteinExistence type="predicted"/>
<dbReference type="WBParaSite" id="ECPE_0000647701-mRNA-1">
    <property type="protein sequence ID" value="ECPE_0000647701-mRNA-1"/>
    <property type="gene ID" value="ECPE_0000647701"/>
</dbReference>
<reference evidence="4" key="1">
    <citation type="submission" date="2016-06" db="UniProtKB">
        <authorList>
            <consortium name="WormBaseParasite"/>
        </authorList>
    </citation>
    <scope>IDENTIFICATION</scope>
</reference>
<dbReference type="AlphaFoldDB" id="A0A183AHM9"/>
<keyword evidence="3" id="KW-1185">Reference proteome</keyword>
<feature type="compositionally biased region" description="Basic and acidic residues" evidence="1">
    <location>
        <begin position="1"/>
        <end position="12"/>
    </location>
</feature>
<sequence>MKQQKGETDKRASFSYFKRSPDSPAPAEWITGTDTAGVKRASFLFRKRHQPQWADKRASLSFFKRYIEPYEHEVPAIPSGYRFIPESLDESGEYDKRASYSF</sequence>
<evidence type="ECO:0000313" key="2">
    <source>
        <dbReference type="EMBL" id="VDP78434.1"/>
    </source>
</evidence>
<reference evidence="2 3" key="2">
    <citation type="submission" date="2018-11" db="EMBL/GenBank/DDBJ databases">
        <authorList>
            <consortium name="Pathogen Informatics"/>
        </authorList>
    </citation>
    <scope>NUCLEOTIDE SEQUENCE [LARGE SCALE GENOMIC DNA]</scope>
    <source>
        <strain evidence="2 3">Egypt</strain>
    </source>
</reference>
<dbReference type="OrthoDB" id="10478236at2759"/>
<organism evidence="4">
    <name type="scientific">Echinostoma caproni</name>
    <dbReference type="NCBI Taxonomy" id="27848"/>
    <lineage>
        <taxon>Eukaryota</taxon>
        <taxon>Metazoa</taxon>
        <taxon>Spiralia</taxon>
        <taxon>Lophotrochozoa</taxon>
        <taxon>Platyhelminthes</taxon>
        <taxon>Trematoda</taxon>
        <taxon>Digenea</taxon>
        <taxon>Plagiorchiida</taxon>
        <taxon>Echinostomata</taxon>
        <taxon>Echinostomatoidea</taxon>
        <taxon>Echinostomatidae</taxon>
        <taxon>Echinostoma</taxon>
    </lineage>
</organism>
<name>A0A183AHM9_9TREM</name>
<evidence type="ECO:0000256" key="1">
    <source>
        <dbReference type="SAM" id="MobiDB-lite"/>
    </source>
</evidence>
<evidence type="ECO:0000313" key="3">
    <source>
        <dbReference type="Proteomes" id="UP000272942"/>
    </source>
</evidence>
<dbReference type="Proteomes" id="UP000272942">
    <property type="component" value="Unassembled WGS sequence"/>
</dbReference>
<accession>A0A183AHM9</accession>
<evidence type="ECO:0000313" key="4">
    <source>
        <dbReference type="WBParaSite" id="ECPE_0000647701-mRNA-1"/>
    </source>
</evidence>
<dbReference type="EMBL" id="UZAN01043465">
    <property type="protein sequence ID" value="VDP78434.1"/>
    <property type="molecule type" value="Genomic_DNA"/>
</dbReference>
<protein>
    <submittedName>
        <fullName evidence="2 4">Uncharacterized protein</fullName>
    </submittedName>
</protein>
<gene>
    <name evidence="2" type="ORF">ECPE_LOCUS6464</name>
</gene>